<keyword evidence="6" id="KW-1185">Reference proteome</keyword>
<evidence type="ECO:0000313" key="6">
    <source>
        <dbReference type="Proteomes" id="UP001148482"/>
    </source>
</evidence>
<dbReference type="InterPro" id="IPR000055">
    <property type="entry name" value="Restrct_endonuc_typeI_TRD"/>
</dbReference>
<dbReference type="GO" id="GO:0003677">
    <property type="term" value="F:DNA binding"/>
    <property type="evidence" value="ECO:0007669"/>
    <property type="project" value="UniProtKB-KW"/>
</dbReference>
<dbReference type="PANTHER" id="PTHR30408:SF12">
    <property type="entry name" value="TYPE I RESTRICTION ENZYME MJAVIII SPECIFICITY SUBUNIT"/>
    <property type="match status" value="1"/>
</dbReference>
<name>A0A9X3CYQ6_9FLAO</name>
<dbReference type="SUPFAM" id="SSF116734">
    <property type="entry name" value="DNA methylase specificity domain"/>
    <property type="match status" value="2"/>
</dbReference>
<protein>
    <submittedName>
        <fullName evidence="5">Restriction endonuclease subunit S</fullName>
        <ecNumber evidence="5">3.1.21.-</ecNumber>
    </submittedName>
</protein>
<dbReference type="EMBL" id="JAPJDA010000027">
    <property type="protein sequence ID" value="MCX2839417.1"/>
    <property type="molecule type" value="Genomic_DNA"/>
</dbReference>
<comment type="caution">
    <text evidence="5">The sequence shown here is derived from an EMBL/GenBank/DDBJ whole genome shotgun (WGS) entry which is preliminary data.</text>
</comment>
<evidence type="ECO:0000256" key="1">
    <source>
        <dbReference type="ARBA" id="ARBA00010923"/>
    </source>
</evidence>
<keyword evidence="2" id="KW-0680">Restriction system</keyword>
<feature type="domain" description="Type I restriction modification DNA specificity" evidence="4">
    <location>
        <begin position="57"/>
        <end position="194"/>
    </location>
</feature>
<accession>A0A9X3CYQ6</accession>
<dbReference type="AlphaFoldDB" id="A0A9X3CYQ6"/>
<keyword evidence="5" id="KW-0378">Hydrolase</keyword>
<reference evidence="5" key="1">
    <citation type="submission" date="2022-11" db="EMBL/GenBank/DDBJ databases">
        <title>Salinimicrobium profundisediminis sp. nov., isolated from deep-sea sediment of the Mariana Trench.</title>
        <authorList>
            <person name="Fu H."/>
        </authorList>
    </citation>
    <scope>NUCLEOTIDE SEQUENCE</scope>
    <source>
        <strain evidence="5">MT39</strain>
    </source>
</reference>
<dbReference type="CDD" id="cd17287">
    <property type="entry name" value="RMtype1_S_EcoN10ORF171P_TRD2-CR2_like"/>
    <property type="match status" value="1"/>
</dbReference>
<gene>
    <name evidence="5" type="ORF">OQ279_14795</name>
</gene>
<evidence type="ECO:0000313" key="5">
    <source>
        <dbReference type="EMBL" id="MCX2839417.1"/>
    </source>
</evidence>
<evidence type="ECO:0000256" key="3">
    <source>
        <dbReference type="ARBA" id="ARBA00023125"/>
    </source>
</evidence>
<dbReference type="InterPro" id="IPR044946">
    <property type="entry name" value="Restrct_endonuc_typeI_TRD_sf"/>
</dbReference>
<sequence length="457" mass="51636">MKHMPTETTFKYLNEVRFMTLSNWSVGAILSDKVLYKDGFKLEPIGNLIIRNREKEILEDDKAYKQVTIKLYGKGVIQRGDELIFGKNIGTKNQFRISEGQFIMSKIDARNGAFGIVPPELEGAITTQDFLSYNINTEKILPEFFNLITGTKHFAELCQKASSGTTGRQRVDEKAFLGFRIPVPQIEIQKEIVKQYRNNVEEEIQLQSTLIALKDEIDLYLNDKLGITSYNSQEPTKRFNVVSFSSLSEWGINSPMARMRNFYSNLKFRTLPISALCKISSGGTPSRSNKQYYGGEIPWIKTGEVRENIITETEEYITELGLKRSSAKLYPKGSLIVAMYGATAGRSAKLGIDATTNQACAVLHNINAELILTDFLWIYLISQIENFRLLASGSAQPNLNASKVANYLVPIPTISEQKQILDDINVIKDKISRLETEIERVSEQTKSQFESAIFNID</sequence>
<evidence type="ECO:0000259" key="4">
    <source>
        <dbReference type="Pfam" id="PF01420"/>
    </source>
</evidence>
<feature type="domain" description="Type I restriction modification DNA specificity" evidence="4">
    <location>
        <begin position="272"/>
        <end position="436"/>
    </location>
</feature>
<dbReference type="Gene3D" id="3.90.220.20">
    <property type="entry name" value="DNA methylase specificity domains"/>
    <property type="match status" value="2"/>
</dbReference>
<dbReference type="InterPro" id="IPR052021">
    <property type="entry name" value="Type-I_RS_S_subunit"/>
</dbReference>
<dbReference type="GO" id="GO:0009307">
    <property type="term" value="P:DNA restriction-modification system"/>
    <property type="evidence" value="ECO:0007669"/>
    <property type="project" value="UniProtKB-KW"/>
</dbReference>
<keyword evidence="5" id="KW-0255">Endonuclease</keyword>
<dbReference type="Proteomes" id="UP001148482">
    <property type="component" value="Unassembled WGS sequence"/>
</dbReference>
<evidence type="ECO:0000256" key="2">
    <source>
        <dbReference type="ARBA" id="ARBA00022747"/>
    </source>
</evidence>
<comment type="similarity">
    <text evidence="1">Belongs to the type-I restriction system S methylase family.</text>
</comment>
<dbReference type="PANTHER" id="PTHR30408">
    <property type="entry name" value="TYPE-1 RESTRICTION ENZYME ECOKI SPECIFICITY PROTEIN"/>
    <property type="match status" value="1"/>
</dbReference>
<organism evidence="5 6">
    <name type="scientific">Salinimicrobium profundisediminis</name>
    <dbReference type="NCBI Taxonomy" id="2994553"/>
    <lineage>
        <taxon>Bacteria</taxon>
        <taxon>Pseudomonadati</taxon>
        <taxon>Bacteroidota</taxon>
        <taxon>Flavobacteriia</taxon>
        <taxon>Flavobacteriales</taxon>
        <taxon>Flavobacteriaceae</taxon>
        <taxon>Salinimicrobium</taxon>
    </lineage>
</organism>
<dbReference type="EC" id="3.1.21.-" evidence="5"/>
<keyword evidence="3" id="KW-0238">DNA-binding</keyword>
<proteinExistence type="inferred from homology"/>
<keyword evidence="5" id="KW-0540">Nuclease</keyword>
<dbReference type="GO" id="GO:0004519">
    <property type="term" value="F:endonuclease activity"/>
    <property type="evidence" value="ECO:0007669"/>
    <property type="project" value="UniProtKB-KW"/>
</dbReference>
<dbReference type="GO" id="GO:0016787">
    <property type="term" value="F:hydrolase activity"/>
    <property type="evidence" value="ECO:0007669"/>
    <property type="project" value="UniProtKB-KW"/>
</dbReference>
<dbReference type="Pfam" id="PF01420">
    <property type="entry name" value="Methylase_S"/>
    <property type="match status" value="2"/>
</dbReference>